<organism evidence="2 3">
    <name type="scientific">Hansschlegelia quercus</name>
    <dbReference type="NCBI Taxonomy" id="2528245"/>
    <lineage>
        <taxon>Bacteria</taxon>
        <taxon>Pseudomonadati</taxon>
        <taxon>Pseudomonadota</taxon>
        <taxon>Alphaproteobacteria</taxon>
        <taxon>Hyphomicrobiales</taxon>
        <taxon>Methylopilaceae</taxon>
        <taxon>Hansschlegelia</taxon>
    </lineage>
</organism>
<dbReference type="Proteomes" id="UP000291613">
    <property type="component" value="Unassembled WGS sequence"/>
</dbReference>
<proteinExistence type="predicted"/>
<protein>
    <submittedName>
        <fullName evidence="2">Uncharacterized protein</fullName>
    </submittedName>
</protein>
<sequence>MAQGMSFRTAITLIVCGYALLAAVLVFGAGHDLWRPVSHYTPQVSWLFPNTTAVRTAALSADGAFGTAGMYALLAAVSLGLIAALAAGGFAWGVLFKSETELGLDKAVSYATILALLYAVGKTTEVLMHALAANMPSGGIQAMPGLWFATLIPSAAILSRLAALVAHDLGVFVVLAVEGEPAALSAFAARSEERRGADSLEAKLARRMTRLRKTA</sequence>
<evidence type="ECO:0000256" key="1">
    <source>
        <dbReference type="SAM" id="Phobius"/>
    </source>
</evidence>
<keyword evidence="3" id="KW-1185">Reference proteome</keyword>
<evidence type="ECO:0000313" key="2">
    <source>
        <dbReference type="EMBL" id="TBN48594.1"/>
    </source>
</evidence>
<name>A0A4V2JDF8_9HYPH</name>
<dbReference type="OrthoDB" id="8447688at2"/>
<reference evidence="2 3" key="1">
    <citation type="submission" date="2019-02" db="EMBL/GenBank/DDBJ databases">
        <title>Hansschlegelia quercus sp. nov., a novel methylotrophic bacterium from buds of oak (Quercus robur L.).</title>
        <authorList>
            <person name="Agafonova N.V."/>
            <person name="Kaparullina E.N."/>
            <person name="Grouzdev D.S."/>
            <person name="Doronina N.V."/>
        </authorList>
    </citation>
    <scope>NUCLEOTIDE SEQUENCE [LARGE SCALE GENOMIC DNA]</scope>
    <source>
        <strain evidence="2 3">Dub</strain>
    </source>
</reference>
<evidence type="ECO:0000313" key="3">
    <source>
        <dbReference type="Proteomes" id="UP000291613"/>
    </source>
</evidence>
<feature type="transmembrane region" description="Helical" evidence="1">
    <location>
        <begin position="70"/>
        <end position="95"/>
    </location>
</feature>
<keyword evidence="1" id="KW-0472">Membrane</keyword>
<dbReference type="EMBL" id="SIUB01000007">
    <property type="protein sequence ID" value="TBN48594.1"/>
    <property type="molecule type" value="Genomic_DNA"/>
</dbReference>
<accession>A0A4V2JDF8</accession>
<feature type="transmembrane region" description="Helical" evidence="1">
    <location>
        <begin position="107"/>
        <end position="133"/>
    </location>
</feature>
<gene>
    <name evidence="2" type="ORF">EYR15_13435</name>
</gene>
<feature type="transmembrane region" description="Helical" evidence="1">
    <location>
        <begin position="145"/>
        <end position="166"/>
    </location>
</feature>
<dbReference type="AlphaFoldDB" id="A0A4V2JDF8"/>
<comment type="caution">
    <text evidence="2">The sequence shown here is derived from an EMBL/GenBank/DDBJ whole genome shotgun (WGS) entry which is preliminary data.</text>
</comment>
<keyword evidence="1" id="KW-0812">Transmembrane</keyword>
<keyword evidence="1" id="KW-1133">Transmembrane helix</keyword>